<dbReference type="InterPro" id="IPR007197">
    <property type="entry name" value="rSAM"/>
</dbReference>
<keyword evidence="4" id="KW-0411">Iron-sulfur</keyword>
<evidence type="ECO:0000256" key="3">
    <source>
        <dbReference type="ARBA" id="ARBA00023004"/>
    </source>
</evidence>
<dbReference type="NCBIfam" id="NF033640">
    <property type="entry name" value="N_Twi_rSAM"/>
    <property type="match status" value="1"/>
</dbReference>
<gene>
    <name evidence="7" type="ORF">UFOVP190_227</name>
</gene>
<accession>A0A6J7WHP3</accession>
<dbReference type="Gene3D" id="3.20.20.70">
    <property type="entry name" value="Aldolase class I"/>
    <property type="match status" value="1"/>
</dbReference>
<dbReference type="GO" id="GO:0051536">
    <property type="term" value="F:iron-sulfur cluster binding"/>
    <property type="evidence" value="ECO:0007669"/>
    <property type="project" value="UniProtKB-KW"/>
</dbReference>
<dbReference type="SUPFAM" id="SSF102114">
    <property type="entry name" value="Radical SAM enzymes"/>
    <property type="match status" value="1"/>
</dbReference>
<dbReference type="InterPro" id="IPR006638">
    <property type="entry name" value="Elp3/MiaA/NifB-like_rSAM"/>
</dbReference>
<dbReference type="PROSITE" id="PS51918">
    <property type="entry name" value="RADICAL_SAM"/>
    <property type="match status" value="1"/>
</dbReference>
<evidence type="ECO:0000259" key="6">
    <source>
        <dbReference type="PROSITE" id="PS51918"/>
    </source>
</evidence>
<dbReference type="GO" id="GO:0046872">
    <property type="term" value="F:metal ion binding"/>
    <property type="evidence" value="ECO:0007669"/>
    <property type="project" value="UniProtKB-KW"/>
</dbReference>
<dbReference type="InterPro" id="IPR023867">
    <property type="entry name" value="Sulphatase_maturase_rSAM"/>
</dbReference>
<keyword evidence="1" id="KW-0949">S-adenosyl-L-methionine</keyword>
<dbReference type="Pfam" id="PF04055">
    <property type="entry name" value="Radical_SAM"/>
    <property type="match status" value="1"/>
</dbReference>
<evidence type="ECO:0000256" key="4">
    <source>
        <dbReference type="ARBA" id="ARBA00023014"/>
    </source>
</evidence>
<sequence length="387" mass="45089">MEYSKHSFCALPFVHQEKFFNHRHNICCYGQQSQSDTDEQNSFDSFNSNKIKQIRTQMLEGQRPSECTFCWDIEDSGGSSPRTRETSPWINLETYRDAMERNIHDFVDGRAITPVSYDLRYSNTCTLKCRMCNSGSSSAINAEYKKINTWPRKFWTEPNPRINHEIELTYDIQKIYLAGGEPLVEPYNLEMLIKLADVNPDVALIINTSLNHLTDKFLTVLNKFNNLTFAISLDGVGPLNDYIRNGSEFETVVANIERIRHHQIMFSTCVSIYNVFNVPDIIRFVLDHYPEAEKNHWINNVNDLEELYVENTPPELRADIIKELREVLPITRENSTKGVENLIIALEQDNFNPKRFENFKRYTTILDQSRGEDICVIQPKLAKYFDK</sequence>
<keyword evidence="2" id="KW-0479">Metal-binding</keyword>
<dbReference type="SFLD" id="SFLDS00029">
    <property type="entry name" value="Radical_SAM"/>
    <property type="match status" value="1"/>
</dbReference>
<keyword evidence="3" id="KW-0408">Iron</keyword>
<organism evidence="7">
    <name type="scientific">uncultured Caudovirales phage</name>
    <dbReference type="NCBI Taxonomy" id="2100421"/>
    <lineage>
        <taxon>Viruses</taxon>
        <taxon>Duplodnaviria</taxon>
        <taxon>Heunggongvirae</taxon>
        <taxon>Uroviricota</taxon>
        <taxon>Caudoviricetes</taxon>
        <taxon>Peduoviridae</taxon>
        <taxon>Maltschvirus</taxon>
        <taxon>Maltschvirus maltsch</taxon>
    </lineage>
</organism>
<evidence type="ECO:0000313" key="7">
    <source>
        <dbReference type="EMBL" id="CAB5214716.1"/>
    </source>
</evidence>
<evidence type="ECO:0000256" key="1">
    <source>
        <dbReference type="ARBA" id="ARBA00022691"/>
    </source>
</evidence>
<dbReference type="InterPro" id="IPR013785">
    <property type="entry name" value="Aldolase_TIM"/>
</dbReference>
<reference evidence="7" key="1">
    <citation type="submission" date="2020-05" db="EMBL/GenBank/DDBJ databases">
        <authorList>
            <person name="Chiriac C."/>
            <person name="Salcher M."/>
            <person name="Ghai R."/>
            <person name="Kavagutti S V."/>
        </authorList>
    </citation>
    <scope>NUCLEOTIDE SEQUENCE</scope>
</reference>
<dbReference type="SMART" id="SM00729">
    <property type="entry name" value="Elp3"/>
    <property type="match status" value="1"/>
</dbReference>
<evidence type="ECO:0000256" key="5">
    <source>
        <dbReference type="ARBA" id="ARBA00023601"/>
    </source>
</evidence>
<dbReference type="InterPro" id="IPR058240">
    <property type="entry name" value="rSAM_sf"/>
</dbReference>
<proteinExistence type="inferred from homology"/>
<protein>
    <submittedName>
        <fullName evidence="7">COG0535 Predicted Fe-S oxidoreductases</fullName>
    </submittedName>
</protein>
<dbReference type="CDD" id="cd01335">
    <property type="entry name" value="Radical_SAM"/>
    <property type="match status" value="1"/>
</dbReference>
<dbReference type="EMBL" id="LR798243">
    <property type="protein sequence ID" value="CAB5214716.1"/>
    <property type="molecule type" value="Genomic_DNA"/>
</dbReference>
<dbReference type="PANTHER" id="PTHR43273:SF3">
    <property type="entry name" value="ANAEROBIC SULFATASE-MATURATING ENZYME HOMOLOG ASLB-RELATED"/>
    <property type="match status" value="1"/>
</dbReference>
<comment type="similarity">
    <text evidence="5">Belongs to the radical SAM superfamily. Anaerobic sulfatase-maturating enzyme family.</text>
</comment>
<feature type="domain" description="Radical SAM core" evidence="6">
    <location>
        <begin position="111"/>
        <end position="340"/>
    </location>
</feature>
<evidence type="ECO:0000256" key="2">
    <source>
        <dbReference type="ARBA" id="ARBA00022723"/>
    </source>
</evidence>
<dbReference type="GO" id="GO:0016491">
    <property type="term" value="F:oxidoreductase activity"/>
    <property type="evidence" value="ECO:0007669"/>
    <property type="project" value="InterPro"/>
</dbReference>
<dbReference type="PANTHER" id="PTHR43273">
    <property type="entry name" value="ANAEROBIC SULFATASE-MATURATING ENZYME HOMOLOG ASLB-RELATED"/>
    <property type="match status" value="1"/>
</dbReference>
<name>A0A6J7WHP3_9CAUD</name>